<dbReference type="GO" id="GO:0009414">
    <property type="term" value="P:response to water deprivation"/>
    <property type="evidence" value="ECO:0007669"/>
    <property type="project" value="EnsemblPlants"/>
</dbReference>
<feature type="region of interest" description="Disordered" evidence="1">
    <location>
        <begin position="74"/>
        <end position="101"/>
    </location>
</feature>
<dbReference type="PANTHER" id="PTHR33672">
    <property type="entry name" value="YCF3-INTERACTING PROTEIN 1, CHLOROPLASTIC"/>
    <property type="match status" value="1"/>
</dbReference>
<feature type="transmembrane region" description="Helical" evidence="2">
    <location>
        <begin position="253"/>
        <end position="274"/>
    </location>
</feature>
<dbReference type="PANTHER" id="PTHR33672:SF3">
    <property type="entry name" value="YCF3-INTERACTING PROTEIN 1, CHLOROPLASTIC"/>
    <property type="match status" value="1"/>
</dbReference>
<keyword evidence="2" id="KW-0812">Transmembrane</keyword>
<sequence>MAATATATATQMFQLQLQLRCLSSGKRNYGVCSPSPVVIYRSRGISSEGRYGKRSNRSVIVQQEKGDATEIRVPVPLTLEQQEKEKQSRDDEEEEEDGEVDPEDLKYVNEIKRVLELLRRNRDMLFSEVKLTIMIEDPRELEKRRLLGIEEEDAPSREDLAEALEQVNDGKIPKDRLTLQMLYEEMIRWPNLEVEVSKKQRGKSLYAKSTDTGIDPKEAAKRLKVDWDSAAAIEEVDVEDDTGVVKKTMGYGALYLVSSFPVIIGISVVLILFYNSLQ</sequence>
<dbReference type="GO" id="GO:0009658">
    <property type="term" value="P:chloroplast organization"/>
    <property type="evidence" value="ECO:0007669"/>
    <property type="project" value="EnsemblPlants"/>
</dbReference>
<organism evidence="3 4">
    <name type="scientific">Arabis alpina</name>
    <name type="common">Alpine rock-cress</name>
    <dbReference type="NCBI Taxonomy" id="50452"/>
    <lineage>
        <taxon>Eukaryota</taxon>
        <taxon>Viridiplantae</taxon>
        <taxon>Streptophyta</taxon>
        <taxon>Embryophyta</taxon>
        <taxon>Tracheophyta</taxon>
        <taxon>Spermatophyta</taxon>
        <taxon>Magnoliopsida</taxon>
        <taxon>eudicotyledons</taxon>
        <taxon>Gunneridae</taxon>
        <taxon>Pentapetalae</taxon>
        <taxon>rosids</taxon>
        <taxon>malvids</taxon>
        <taxon>Brassicales</taxon>
        <taxon>Brassicaceae</taxon>
        <taxon>Arabideae</taxon>
        <taxon>Arabis</taxon>
    </lineage>
</organism>
<dbReference type="GO" id="GO:0042538">
    <property type="term" value="P:hyperosmotic salinity response"/>
    <property type="evidence" value="ECO:0007669"/>
    <property type="project" value="EnsemblPlants"/>
</dbReference>
<dbReference type="OrthoDB" id="2018626at2759"/>
<evidence type="ECO:0000256" key="2">
    <source>
        <dbReference type="SAM" id="Phobius"/>
    </source>
</evidence>
<evidence type="ECO:0008006" key="5">
    <source>
        <dbReference type="Google" id="ProtNLM"/>
    </source>
</evidence>
<proteinExistence type="predicted"/>
<dbReference type="GO" id="GO:0009535">
    <property type="term" value="C:chloroplast thylakoid membrane"/>
    <property type="evidence" value="ECO:0007669"/>
    <property type="project" value="InterPro"/>
</dbReference>
<keyword evidence="2" id="KW-0472">Membrane</keyword>
<dbReference type="EMBL" id="CM002874">
    <property type="protein sequence ID" value="KFK31621.1"/>
    <property type="molecule type" value="Genomic_DNA"/>
</dbReference>
<accession>A0A087GP19</accession>
<reference evidence="4" key="1">
    <citation type="journal article" date="2015" name="Nat. Plants">
        <title>Genome expansion of Arabis alpina linked with retrotransposition and reduced symmetric DNA methylation.</title>
        <authorList>
            <person name="Willing E.M."/>
            <person name="Rawat V."/>
            <person name="Mandakova T."/>
            <person name="Maumus F."/>
            <person name="James G.V."/>
            <person name="Nordstroem K.J."/>
            <person name="Becker C."/>
            <person name="Warthmann N."/>
            <person name="Chica C."/>
            <person name="Szarzynska B."/>
            <person name="Zytnicki M."/>
            <person name="Albani M.C."/>
            <person name="Kiefer C."/>
            <person name="Bergonzi S."/>
            <person name="Castaings L."/>
            <person name="Mateos J.L."/>
            <person name="Berns M.C."/>
            <person name="Bujdoso N."/>
            <person name="Piofczyk T."/>
            <person name="de Lorenzo L."/>
            <person name="Barrero-Sicilia C."/>
            <person name="Mateos I."/>
            <person name="Piednoel M."/>
            <person name="Hagmann J."/>
            <person name="Chen-Min-Tao R."/>
            <person name="Iglesias-Fernandez R."/>
            <person name="Schuster S.C."/>
            <person name="Alonso-Blanco C."/>
            <person name="Roudier F."/>
            <person name="Carbonero P."/>
            <person name="Paz-Ares J."/>
            <person name="Davis S.J."/>
            <person name="Pecinka A."/>
            <person name="Quesneville H."/>
            <person name="Colot V."/>
            <person name="Lysak M.A."/>
            <person name="Weigel D."/>
            <person name="Coupland G."/>
            <person name="Schneeberger K."/>
        </authorList>
    </citation>
    <scope>NUCLEOTIDE SEQUENCE [LARGE SCALE GENOMIC DNA]</scope>
    <source>
        <strain evidence="4">cv. Pajares</strain>
    </source>
</reference>
<dbReference type="GO" id="GO:0048564">
    <property type="term" value="P:photosystem I assembly"/>
    <property type="evidence" value="ECO:0007669"/>
    <property type="project" value="EnsemblPlants"/>
</dbReference>
<gene>
    <name evidence="3" type="ordered locus">AALP_Aa6g136700</name>
</gene>
<dbReference type="AlphaFoldDB" id="A0A087GP19"/>
<evidence type="ECO:0000313" key="4">
    <source>
        <dbReference type="Proteomes" id="UP000029120"/>
    </source>
</evidence>
<dbReference type="GO" id="GO:0010286">
    <property type="term" value="P:heat acclimation"/>
    <property type="evidence" value="ECO:0007669"/>
    <property type="project" value="EnsemblPlants"/>
</dbReference>
<evidence type="ECO:0000313" key="3">
    <source>
        <dbReference type="EMBL" id="KFK31621.1"/>
    </source>
</evidence>
<feature type="compositionally biased region" description="Acidic residues" evidence="1">
    <location>
        <begin position="90"/>
        <end position="101"/>
    </location>
</feature>
<dbReference type="InterPro" id="IPR040340">
    <property type="entry name" value="CEST/Y3IP1"/>
</dbReference>
<keyword evidence="2" id="KW-1133">Transmembrane helix</keyword>
<dbReference type="eggNOG" id="ENOG502QRUJ">
    <property type="taxonomic scope" value="Eukaryota"/>
</dbReference>
<dbReference type="Proteomes" id="UP000029120">
    <property type="component" value="Chromosome 6"/>
</dbReference>
<dbReference type="OMA" id="KRLNVDW"/>
<evidence type="ECO:0000256" key="1">
    <source>
        <dbReference type="SAM" id="MobiDB-lite"/>
    </source>
</evidence>
<keyword evidence="4" id="KW-1185">Reference proteome</keyword>
<dbReference type="GO" id="GO:0080183">
    <property type="term" value="P:response to photooxidative stress"/>
    <property type="evidence" value="ECO:0007669"/>
    <property type="project" value="EnsemblPlants"/>
</dbReference>
<name>A0A087GP19_ARAAL</name>
<protein>
    <recommendedName>
        <fullName evidence="5">Ycf3-interacting protein 1, chloroplastic</fullName>
    </recommendedName>
</protein>
<dbReference type="Gramene" id="KFK31621">
    <property type="protein sequence ID" value="KFK31621"/>
    <property type="gene ID" value="AALP_AA6G136700"/>
</dbReference>